<dbReference type="GO" id="GO:0016531">
    <property type="term" value="F:copper chaperone activity"/>
    <property type="evidence" value="ECO:0007669"/>
    <property type="project" value="InterPro"/>
</dbReference>
<dbReference type="PROSITE" id="PS51808">
    <property type="entry name" value="CHCH"/>
    <property type="match status" value="1"/>
</dbReference>
<keyword evidence="3 8" id="KW-0479">Metal-binding</keyword>
<dbReference type="AlphaFoldDB" id="A0A9N9AXN3"/>
<organism evidence="9 10">
    <name type="scientific">Acaulospora morrowiae</name>
    <dbReference type="NCBI Taxonomy" id="94023"/>
    <lineage>
        <taxon>Eukaryota</taxon>
        <taxon>Fungi</taxon>
        <taxon>Fungi incertae sedis</taxon>
        <taxon>Mucoromycota</taxon>
        <taxon>Glomeromycotina</taxon>
        <taxon>Glomeromycetes</taxon>
        <taxon>Diversisporales</taxon>
        <taxon>Acaulosporaceae</taxon>
        <taxon>Acaulospora</taxon>
    </lineage>
</organism>
<evidence type="ECO:0000256" key="3">
    <source>
        <dbReference type="ARBA" id="ARBA00022723"/>
    </source>
</evidence>
<gene>
    <name evidence="9" type="ORF">AMORRO_LOCUS5282</name>
</gene>
<evidence type="ECO:0000256" key="8">
    <source>
        <dbReference type="PIRSR" id="PIRSR607745-1"/>
    </source>
</evidence>
<reference evidence="9" key="1">
    <citation type="submission" date="2021-06" db="EMBL/GenBank/DDBJ databases">
        <authorList>
            <person name="Kallberg Y."/>
            <person name="Tangrot J."/>
            <person name="Rosling A."/>
        </authorList>
    </citation>
    <scope>NUCLEOTIDE SEQUENCE</scope>
    <source>
        <strain evidence="9">CL551</strain>
    </source>
</reference>
<keyword evidence="7" id="KW-0143">Chaperone</keyword>
<dbReference type="OrthoDB" id="1915887at2759"/>
<evidence type="ECO:0000256" key="7">
    <source>
        <dbReference type="ARBA" id="ARBA00023186"/>
    </source>
</evidence>
<evidence type="ECO:0000256" key="5">
    <source>
        <dbReference type="ARBA" id="ARBA00023128"/>
    </source>
</evidence>
<keyword evidence="10" id="KW-1185">Reference proteome</keyword>
<dbReference type="PANTHER" id="PTHR16719">
    <property type="entry name" value="CYTOCHROME C OXIDASE COPPER CHAPERONE"/>
    <property type="match status" value="1"/>
</dbReference>
<keyword evidence="6" id="KW-1015">Disulfide bond</keyword>
<dbReference type="Gene3D" id="1.10.287.1130">
    <property type="entry name" value="CytochromE C oxidase copper chaperone"/>
    <property type="match status" value="1"/>
</dbReference>
<protein>
    <submittedName>
        <fullName evidence="9">2443_t:CDS:1</fullName>
    </submittedName>
</protein>
<dbReference type="InterPro" id="IPR009069">
    <property type="entry name" value="Cys_alpha_HP_mot_SF"/>
</dbReference>
<dbReference type="GO" id="GO:0005507">
    <property type="term" value="F:copper ion binding"/>
    <property type="evidence" value="ECO:0007669"/>
    <property type="project" value="InterPro"/>
</dbReference>
<name>A0A9N9AXN3_9GLOM</name>
<sequence>MKIITTFFASQSRSDQPFDKKRSLASTSVKLHSTDEKMSSTTATNNKTELVQLSTNYPASTEQTKVKPCCACPDTKKARDECIFQYNDEEKCKNLIEAHKACMRSFGFNI</sequence>
<dbReference type="PANTHER" id="PTHR16719:SF0">
    <property type="entry name" value="CYTOCHROME C OXIDASE COPPER CHAPERONE"/>
    <property type="match status" value="1"/>
</dbReference>
<evidence type="ECO:0000313" key="9">
    <source>
        <dbReference type="EMBL" id="CAG8544446.1"/>
    </source>
</evidence>
<evidence type="ECO:0000256" key="1">
    <source>
        <dbReference type="ARBA" id="ARBA00004569"/>
    </source>
</evidence>
<dbReference type="EMBL" id="CAJVPV010003151">
    <property type="protein sequence ID" value="CAG8544446.1"/>
    <property type="molecule type" value="Genomic_DNA"/>
</dbReference>
<dbReference type="Pfam" id="PF05051">
    <property type="entry name" value="COX17"/>
    <property type="match status" value="1"/>
</dbReference>
<evidence type="ECO:0000313" key="10">
    <source>
        <dbReference type="Proteomes" id="UP000789342"/>
    </source>
</evidence>
<evidence type="ECO:0000256" key="4">
    <source>
        <dbReference type="ARBA" id="ARBA00023008"/>
    </source>
</evidence>
<comment type="similarity">
    <text evidence="2">Belongs to the COX17 family.</text>
</comment>
<keyword evidence="4 8" id="KW-0186">Copper</keyword>
<feature type="binding site" evidence="8">
    <location>
        <position position="70"/>
    </location>
    <ligand>
        <name>Cu cation</name>
        <dbReference type="ChEBI" id="CHEBI:23378"/>
    </ligand>
</feature>
<comment type="subcellular location">
    <subcellularLocation>
        <location evidence="1">Mitochondrion intermembrane space</location>
    </subcellularLocation>
</comment>
<dbReference type="InterPro" id="IPR007745">
    <property type="entry name" value="Cyt_c_oxidase_Cu-chaperone"/>
</dbReference>
<evidence type="ECO:0000256" key="2">
    <source>
        <dbReference type="ARBA" id="ARBA00009241"/>
    </source>
</evidence>
<evidence type="ECO:0000256" key="6">
    <source>
        <dbReference type="ARBA" id="ARBA00023157"/>
    </source>
</evidence>
<dbReference type="SUPFAM" id="SSF47072">
    <property type="entry name" value="Cysteine alpha-hairpin motif"/>
    <property type="match status" value="1"/>
</dbReference>
<feature type="binding site" evidence="8">
    <location>
        <position position="69"/>
    </location>
    <ligand>
        <name>Cu cation</name>
        <dbReference type="ChEBI" id="CHEBI:23378"/>
    </ligand>
</feature>
<dbReference type="Proteomes" id="UP000789342">
    <property type="component" value="Unassembled WGS sequence"/>
</dbReference>
<dbReference type="GO" id="GO:0005758">
    <property type="term" value="C:mitochondrial intermembrane space"/>
    <property type="evidence" value="ECO:0007669"/>
    <property type="project" value="UniProtKB-SubCell"/>
</dbReference>
<proteinExistence type="inferred from homology"/>
<dbReference type="GO" id="GO:0033617">
    <property type="term" value="P:mitochondrial respiratory chain complex IV assembly"/>
    <property type="evidence" value="ECO:0007669"/>
    <property type="project" value="TreeGrafter"/>
</dbReference>
<comment type="caution">
    <text evidence="9">The sequence shown here is derived from an EMBL/GenBank/DDBJ whole genome shotgun (WGS) entry which is preliminary data.</text>
</comment>
<keyword evidence="5" id="KW-0496">Mitochondrion</keyword>
<accession>A0A9N9AXN3</accession>